<proteinExistence type="predicted"/>
<feature type="coiled-coil region" evidence="1">
    <location>
        <begin position="64"/>
        <end position="98"/>
    </location>
</feature>
<dbReference type="OrthoDB" id="778453at2759"/>
<feature type="region of interest" description="Disordered" evidence="2">
    <location>
        <begin position="1"/>
        <end position="20"/>
    </location>
</feature>
<dbReference type="AlphaFoldDB" id="A0A6J5W6R7"/>
<evidence type="ECO:0000313" key="4">
    <source>
        <dbReference type="Proteomes" id="UP000507245"/>
    </source>
</evidence>
<keyword evidence="1" id="KW-0175">Coiled coil</keyword>
<dbReference type="PANTHER" id="PTHR36800">
    <property type="entry name" value="POLYAMINE-MODULATED FACTOR 1-BINDING PROTEIN"/>
    <property type="match status" value="1"/>
</dbReference>
<evidence type="ECO:0000313" key="3">
    <source>
        <dbReference type="EMBL" id="CAB4297186.1"/>
    </source>
</evidence>
<accession>A0A6J5W6R7</accession>
<keyword evidence="4" id="KW-1185">Reference proteome</keyword>
<dbReference type="Proteomes" id="UP000507245">
    <property type="component" value="Unassembled WGS sequence"/>
</dbReference>
<evidence type="ECO:0000256" key="2">
    <source>
        <dbReference type="SAM" id="MobiDB-lite"/>
    </source>
</evidence>
<sequence>MASSSPSQADLQLQLQPETESQMSSIVYARFGLRDFTTSPGRNGEHVEDDERIDDNSAGITEEIEKCKEQSLEKKRGLEEAKEQVEKAAYAVLEMLNNRA</sequence>
<organism evidence="3 4">
    <name type="scientific">Prunus armeniaca</name>
    <name type="common">Apricot</name>
    <name type="synonym">Armeniaca vulgaris</name>
    <dbReference type="NCBI Taxonomy" id="36596"/>
    <lineage>
        <taxon>Eukaryota</taxon>
        <taxon>Viridiplantae</taxon>
        <taxon>Streptophyta</taxon>
        <taxon>Embryophyta</taxon>
        <taxon>Tracheophyta</taxon>
        <taxon>Spermatophyta</taxon>
        <taxon>Magnoliopsida</taxon>
        <taxon>eudicotyledons</taxon>
        <taxon>Gunneridae</taxon>
        <taxon>Pentapetalae</taxon>
        <taxon>rosids</taxon>
        <taxon>fabids</taxon>
        <taxon>Rosales</taxon>
        <taxon>Rosaceae</taxon>
        <taxon>Amygdaloideae</taxon>
        <taxon>Amygdaleae</taxon>
        <taxon>Prunus</taxon>
    </lineage>
</organism>
<reference evidence="4" key="1">
    <citation type="journal article" date="2020" name="Genome Biol.">
        <title>Gamete binning: chromosome-level and haplotype-resolved genome assembly enabled by high-throughput single-cell sequencing of gamete genomes.</title>
        <authorList>
            <person name="Campoy J.A."/>
            <person name="Sun H."/>
            <person name="Goel M."/>
            <person name="Jiao W.-B."/>
            <person name="Folz-Donahue K."/>
            <person name="Wang N."/>
            <person name="Rubio M."/>
            <person name="Liu C."/>
            <person name="Kukat C."/>
            <person name="Ruiz D."/>
            <person name="Huettel B."/>
            <person name="Schneeberger K."/>
        </authorList>
    </citation>
    <scope>NUCLEOTIDE SEQUENCE [LARGE SCALE GENOMIC DNA]</scope>
    <source>
        <strain evidence="4">cv. Rojo Pasion</strain>
    </source>
</reference>
<dbReference type="EMBL" id="CAEKKB010000001">
    <property type="protein sequence ID" value="CAB4297186.1"/>
    <property type="molecule type" value="Genomic_DNA"/>
</dbReference>
<protein>
    <submittedName>
        <fullName evidence="3">Uncharacterized protein</fullName>
    </submittedName>
</protein>
<gene>
    <name evidence="3" type="ORF">ORAREDHAP_LOCUS8943</name>
</gene>
<dbReference type="PANTHER" id="PTHR36800:SF1">
    <property type="entry name" value="POLYAMINE-MODULATED FACTOR 1-BINDING PROTEIN"/>
    <property type="match status" value="1"/>
</dbReference>
<evidence type="ECO:0000256" key="1">
    <source>
        <dbReference type="SAM" id="Coils"/>
    </source>
</evidence>
<name>A0A6J5W6R7_PRUAR</name>